<gene>
    <name evidence="2" type="ORF">DNU06_05535</name>
</gene>
<name>A0A2W1N1E9_9FLAO</name>
<sequence>MNKKRIGILVGGLVVFMIAFFLIPSGNEEEELDVNEAASAKILTTSELRLLDYEAKQNFLGRWSINGNLKNASAKKIDKVEFELKFSDNTEFVMYEKSIAAHAVDHAFEFKVTGHKKATLMGVDIRTVYTE</sequence>
<reference evidence="2 3" key="1">
    <citation type="submission" date="2018-06" db="EMBL/GenBank/DDBJ databases">
        <title>The draft genome sequence of Crocinitomix sp. SM1701.</title>
        <authorList>
            <person name="Zhang X."/>
        </authorList>
    </citation>
    <scope>NUCLEOTIDE SEQUENCE [LARGE SCALE GENOMIC DNA]</scope>
    <source>
        <strain evidence="2 3">SM1701</strain>
    </source>
</reference>
<dbReference type="Proteomes" id="UP000249248">
    <property type="component" value="Unassembled WGS sequence"/>
</dbReference>
<feature type="transmembrane region" description="Helical" evidence="1">
    <location>
        <begin position="6"/>
        <end position="23"/>
    </location>
</feature>
<dbReference type="AlphaFoldDB" id="A0A2W1N1E9"/>
<keyword evidence="1" id="KW-0472">Membrane</keyword>
<keyword evidence="3" id="KW-1185">Reference proteome</keyword>
<dbReference type="RefSeq" id="WP_111062230.1">
    <property type="nucleotide sequence ID" value="NZ_JBHUCU010000002.1"/>
</dbReference>
<evidence type="ECO:0000313" key="2">
    <source>
        <dbReference type="EMBL" id="PZE18077.1"/>
    </source>
</evidence>
<organism evidence="2 3">
    <name type="scientific">Putridiphycobacter roseus</name>
    <dbReference type="NCBI Taxonomy" id="2219161"/>
    <lineage>
        <taxon>Bacteria</taxon>
        <taxon>Pseudomonadati</taxon>
        <taxon>Bacteroidota</taxon>
        <taxon>Flavobacteriia</taxon>
        <taxon>Flavobacteriales</taxon>
        <taxon>Crocinitomicaceae</taxon>
        <taxon>Putridiphycobacter</taxon>
    </lineage>
</organism>
<comment type="caution">
    <text evidence="2">The sequence shown here is derived from an EMBL/GenBank/DDBJ whole genome shotgun (WGS) entry which is preliminary data.</text>
</comment>
<accession>A0A2W1N1E9</accession>
<keyword evidence="1" id="KW-0812">Transmembrane</keyword>
<protein>
    <submittedName>
        <fullName evidence="2">Uncharacterized protein</fullName>
    </submittedName>
</protein>
<evidence type="ECO:0000256" key="1">
    <source>
        <dbReference type="SAM" id="Phobius"/>
    </source>
</evidence>
<proteinExistence type="predicted"/>
<dbReference type="EMBL" id="QKSB01000002">
    <property type="protein sequence ID" value="PZE18077.1"/>
    <property type="molecule type" value="Genomic_DNA"/>
</dbReference>
<evidence type="ECO:0000313" key="3">
    <source>
        <dbReference type="Proteomes" id="UP000249248"/>
    </source>
</evidence>
<keyword evidence="1" id="KW-1133">Transmembrane helix</keyword>